<dbReference type="RefSeq" id="WP_344334539.1">
    <property type="nucleotide sequence ID" value="NZ_BAAAPZ010000002.1"/>
</dbReference>
<dbReference type="PANTHER" id="PTHR43333">
    <property type="entry name" value="2-HACID_DH_C DOMAIN-CONTAINING PROTEIN"/>
    <property type="match status" value="1"/>
</dbReference>
<keyword evidence="2 4" id="KW-0560">Oxidoreductase</keyword>
<evidence type="ECO:0000313" key="8">
    <source>
        <dbReference type="Proteomes" id="UP001500984"/>
    </source>
</evidence>
<gene>
    <name evidence="7" type="ORF">GCM10009823_02760</name>
</gene>
<evidence type="ECO:0000256" key="4">
    <source>
        <dbReference type="RuleBase" id="RU003719"/>
    </source>
</evidence>
<evidence type="ECO:0000313" key="7">
    <source>
        <dbReference type="EMBL" id="GAA2087982.1"/>
    </source>
</evidence>
<dbReference type="PANTHER" id="PTHR43333:SF1">
    <property type="entry name" value="D-ISOMER SPECIFIC 2-HYDROXYACID DEHYDROGENASE NAD-BINDING DOMAIN-CONTAINING PROTEIN"/>
    <property type="match status" value="1"/>
</dbReference>
<dbReference type="InterPro" id="IPR036291">
    <property type="entry name" value="NAD(P)-bd_dom_sf"/>
</dbReference>
<feature type="domain" description="D-isomer specific 2-hydroxyacid dehydrogenase catalytic" evidence="5">
    <location>
        <begin position="44"/>
        <end position="316"/>
    </location>
</feature>
<comment type="caution">
    <text evidence="7">The sequence shown here is derived from an EMBL/GenBank/DDBJ whole genome shotgun (WGS) entry which is preliminary data.</text>
</comment>
<keyword evidence="3" id="KW-0520">NAD</keyword>
<dbReference type="SUPFAM" id="SSF52283">
    <property type="entry name" value="Formate/glycerate dehydrogenase catalytic domain-like"/>
    <property type="match status" value="1"/>
</dbReference>
<comment type="similarity">
    <text evidence="1 4">Belongs to the D-isomer specific 2-hydroxyacid dehydrogenase family.</text>
</comment>
<evidence type="ECO:0000259" key="6">
    <source>
        <dbReference type="Pfam" id="PF02826"/>
    </source>
</evidence>
<dbReference type="Pfam" id="PF02826">
    <property type="entry name" value="2-Hacid_dh_C"/>
    <property type="match status" value="1"/>
</dbReference>
<protein>
    <submittedName>
        <fullName evidence="7">D-2-hydroxyacid dehydrogenase</fullName>
    </submittedName>
</protein>
<dbReference type="SUPFAM" id="SSF51735">
    <property type="entry name" value="NAD(P)-binding Rossmann-fold domains"/>
    <property type="match status" value="1"/>
</dbReference>
<evidence type="ECO:0000256" key="3">
    <source>
        <dbReference type="ARBA" id="ARBA00023027"/>
    </source>
</evidence>
<sequence>MTQSSPRICVIDRTDGVRSPELDRYAAVHHVQTLRPDTARSIDPGTEVVFVRAGYWNAIDALLEDAPALRWVHINMAGVDHIVTPALRASDVVLTNARGVLDEAIAEFVQGAVLLWSKGLLTSVLDTRERRTNYRTLKGNDELAAVVIGAGSIGTAIAQKLRAMGVPRVDGVRRTVGAASGEFDRVLTVDELRGTLGEYSVVVAVLPATETTRGLLGEELLSALAEETAFVNVGRGDTVDNVALAAAMEARPGSAAILDVTSPEPLPPEHPLFERRNVVISPHMSGDTHSRHARFTELFLGNLERFRRGERLRNVVDTAEH</sequence>
<name>A0ABP5HZE6_9MICO</name>
<reference evidence="8" key="1">
    <citation type="journal article" date="2019" name="Int. J. Syst. Evol. Microbiol.">
        <title>The Global Catalogue of Microorganisms (GCM) 10K type strain sequencing project: providing services to taxonomists for standard genome sequencing and annotation.</title>
        <authorList>
            <consortium name="The Broad Institute Genomics Platform"/>
            <consortium name="The Broad Institute Genome Sequencing Center for Infectious Disease"/>
            <person name="Wu L."/>
            <person name="Ma J."/>
        </authorList>
    </citation>
    <scope>NUCLEOTIDE SEQUENCE [LARGE SCALE GENOMIC DNA]</scope>
    <source>
        <strain evidence="8">JCM 15900</strain>
    </source>
</reference>
<accession>A0ABP5HZE6</accession>
<dbReference type="Pfam" id="PF00389">
    <property type="entry name" value="2-Hacid_dh"/>
    <property type="match status" value="1"/>
</dbReference>
<dbReference type="EMBL" id="BAAAPZ010000002">
    <property type="protein sequence ID" value="GAA2087982.1"/>
    <property type="molecule type" value="Genomic_DNA"/>
</dbReference>
<feature type="domain" description="D-isomer specific 2-hydroxyacid dehydrogenase NAD-binding" evidence="6">
    <location>
        <begin position="139"/>
        <end position="285"/>
    </location>
</feature>
<dbReference type="InterPro" id="IPR006140">
    <property type="entry name" value="D-isomer_DH_NAD-bd"/>
</dbReference>
<dbReference type="Proteomes" id="UP001500984">
    <property type="component" value="Unassembled WGS sequence"/>
</dbReference>
<proteinExistence type="inferred from homology"/>
<dbReference type="InterPro" id="IPR006139">
    <property type="entry name" value="D-isomer_2_OHA_DH_cat_dom"/>
</dbReference>
<evidence type="ECO:0000259" key="5">
    <source>
        <dbReference type="Pfam" id="PF00389"/>
    </source>
</evidence>
<keyword evidence="8" id="KW-1185">Reference proteome</keyword>
<evidence type="ECO:0000256" key="2">
    <source>
        <dbReference type="ARBA" id="ARBA00023002"/>
    </source>
</evidence>
<evidence type="ECO:0000256" key="1">
    <source>
        <dbReference type="ARBA" id="ARBA00005854"/>
    </source>
</evidence>
<dbReference type="Gene3D" id="3.40.50.720">
    <property type="entry name" value="NAD(P)-binding Rossmann-like Domain"/>
    <property type="match status" value="2"/>
</dbReference>
<organism evidence="7 8">
    <name type="scientific">Brevibacterium salitolerans</name>
    <dbReference type="NCBI Taxonomy" id="1403566"/>
    <lineage>
        <taxon>Bacteria</taxon>
        <taxon>Bacillati</taxon>
        <taxon>Actinomycetota</taxon>
        <taxon>Actinomycetes</taxon>
        <taxon>Micrococcales</taxon>
        <taxon>Brevibacteriaceae</taxon>
        <taxon>Brevibacterium</taxon>
    </lineage>
</organism>